<keyword evidence="4" id="KW-0238">DNA-binding</keyword>
<organism evidence="8 9">
    <name type="scientific">Castilleja foliolosa</name>
    <dbReference type="NCBI Taxonomy" id="1961234"/>
    <lineage>
        <taxon>Eukaryota</taxon>
        <taxon>Viridiplantae</taxon>
        <taxon>Streptophyta</taxon>
        <taxon>Embryophyta</taxon>
        <taxon>Tracheophyta</taxon>
        <taxon>Spermatophyta</taxon>
        <taxon>Magnoliopsida</taxon>
        <taxon>eudicotyledons</taxon>
        <taxon>Gunneridae</taxon>
        <taxon>Pentapetalae</taxon>
        <taxon>asterids</taxon>
        <taxon>lamiids</taxon>
        <taxon>Lamiales</taxon>
        <taxon>Orobanchaceae</taxon>
        <taxon>Pedicularideae</taxon>
        <taxon>Castillejinae</taxon>
        <taxon>Castilleja</taxon>
    </lineage>
</organism>
<dbReference type="Proteomes" id="UP001632038">
    <property type="component" value="Unassembled WGS sequence"/>
</dbReference>
<keyword evidence="5" id="KW-0804">Transcription</keyword>
<dbReference type="Gene3D" id="3.30.730.10">
    <property type="entry name" value="AP2/ERF domain"/>
    <property type="match status" value="1"/>
</dbReference>
<comment type="subcellular location">
    <subcellularLocation>
        <location evidence="1">Nucleus</location>
    </subcellularLocation>
</comment>
<name>A0ABD3DTV9_9LAMI</name>
<dbReference type="InterPro" id="IPR001471">
    <property type="entry name" value="AP2/ERF_dom"/>
</dbReference>
<dbReference type="InterPro" id="IPR016177">
    <property type="entry name" value="DNA-bd_dom_sf"/>
</dbReference>
<dbReference type="GO" id="GO:0006952">
    <property type="term" value="P:defense response"/>
    <property type="evidence" value="ECO:0007669"/>
    <property type="project" value="UniProtKB-KW"/>
</dbReference>
<evidence type="ECO:0000313" key="8">
    <source>
        <dbReference type="EMBL" id="KAL3645713.1"/>
    </source>
</evidence>
<evidence type="ECO:0000256" key="1">
    <source>
        <dbReference type="ARBA" id="ARBA00004123"/>
    </source>
</evidence>
<dbReference type="SUPFAM" id="SSF54171">
    <property type="entry name" value="DNA-binding domain"/>
    <property type="match status" value="1"/>
</dbReference>
<dbReference type="SMART" id="SM00380">
    <property type="entry name" value="AP2"/>
    <property type="match status" value="1"/>
</dbReference>
<dbReference type="GO" id="GO:0005634">
    <property type="term" value="C:nucleus"/>
    <property type="evidence" value="ECO:0007669"/>
    <property type="project" value="UniProtKB-SubCell"/>
</dbReference>
<evidence type="ECO:0000256" key="6">
    <source>
        <dbReference type="ARBA" id="ARBA00023242"/>
    </source>
</evidence>
<comment type="caution">
    <text evidence="8">The sequence shown here is derived from an EMBL/GenBank/DDBJ whole genome shotgun (WGS) entry which is preliminary data.</text>
</comment>
<sequence>MAFGKVVKYTEHLTTVATTPSECSVSGEERAFPFVRAVRFSVYDTDATDSSSDEEGHNGSFVLRKRIKKYINEVRIQPCGGDKRRNAVVNGVTKRRRRRPAVKKRNSEKAENAYKFRGVRRRPWGRFVAEIRDPIRRARLWLGTYDTAEEAALVYDNAAIKLLGPDALTNFLTPPEKGRFNLRITGYSNDDATSPKSVLRLLSAAESPAEAVAEPSSVLLPICNDAVSVSEGFEDFPVGSDDLFGSLENPVPVPDLFDLADNGFGPDHCDGCDWMHIGSIDDPGLRAGSSKWEMDDYFGDILWSDPLVAL</sequence>
<evidence type="ECO:0000259" key="7">
    <source>
        <dbReference type="PROSITE" id="PS51032"/>
    </source>
</evidence>
<evidence type="ECO:0000256" key="4">
    <source>
        <dbReference type="ARBA" id="ARBA00023125"/>
    </source>
</evidence>
<proteinExistence type="predicted"/>
<dbReference type="AlphaFoldDB" id="A0ABD3DTV9"/>
<dbReference type="InterPro" id="IPR036955">
    <property type="entry name" value="AP2/ERF_dom_sf"/>
</dbReference>
<dbReference type="CDD" id="cd00018">
    <property type="entry name" value="AP2"/>
    <property type="match status" value="1"/>
</dbReference>
<evidence type="ECO:0000313" key="9">
    <source>
        <dbReference type="Proteomes" id="UP001632038"/>
    </source>
</evidence>
<evidence type="ECO:0000256" key="2">
    <source>
        <dbReference type="ARBA" id="ARBA00022821"/>
    </source>
</evidence>
<dbReference type="InterPro" id="IPR050913">
    <property type="entry name" value="AP2/ERF_ERF"/>
</dbReference>
<dbReference type="EMBL" id="JAVIJP010000013">
    <property type="protein sequence ID" value="KAL3645713.1"/>
    <property type="molecule type" value="Genomic_DNA"/>
</dbReference>
<dbReference type="PANTHER" id="PTHR31194:SF140">
    <property type="entry name" value="ETHYLENE-RESPONSIVE TRANSCRIPTION FACTOR CRF2"/>
    <property type="match status" value="1"/>
</dbReference>
<keyword evidence="3" id="KW-0805">Transcription regulation</keyword>
<dbReference type="FunFam" id="3.30.730.10:FF:000001">
    <property type="entry name" value="Ethylene-responsive transcription factor 2"/>
    <property type="match status" value="1"/>
</dbReference>
<keyword evidence="2" id="KW-0611">Plant defense</keyword>
<dbReference type="PANTHER" id="PTHR31194">
    <property type="entry name" value="SHN SHINE , DNA BINDING / TRANSCRIPTION FACTOR"/>
    <property type="match status" value="1"/>
</dbReference>
<gene>
    <name evidence="8" type="ORF">CASFOL_010893</name>
</gene>
<evidence type="ECO:0000256" key="3">
    <source>
        <dbReference type="ARBA" id="ARBA00023015"/>
    </source>
</evidence>
<protein>
    <recommendedName>
        <fullName evidence="7">AP2/ERF domain-containing protein</fullName>
    </recommendedName>
</protein>
<evidence type="ECO:0000256" key="5">
    <source>
        <dbReference type="ARBA" id="ARBA00023163"/>
    </source>
</evidence>
<dbReference type="PRINTS" id="PR00367">
    <property type="entry name" value="ETHRSPELEMNT"/>
</dbReference>
<keyword evidence="9" id="KW-1185">Reference proteome</keyword>
<dbReference type="Pfam" id="PF00847">
    <property type="entry name" value="AP2"/>
    <property type="match status" value="1"/>
</dbReference>
<accession>A0ABD3DTV9</accession>
<dbReference type="PROSITE" id="PS51032">
    <property type="entry name" value="AP2_ERF"/>
    <property type="match status" value="1"/>
</dbReference>
<keyword evidence="6" id="KW-0539">Nucleus</keyword>
<dbReference type="GO" id="GO:0003677">
    <property type="term" value="F:DNA binding"/>
    <property type="evidence" value="ECO:0007669"/>
    <property type="project" value="UniProtKB-KW"/>
</dbReference>
<feature type="domain" description="AP2/ERF" evidence="7">
    <location>
        <begin position="115"/>
        <end position="172"/>
    </location>
</feature>
<reference evidence="9" key="1">
    <citation type="journal article" date="2024" name="IScience">
        <title>Strigolactones Initiate the Formation of Haustorium-like Structures in Castilleja.</title>
        <authorList>
            <person name="Buerger M."/>
            <person name="Peterson D."/>
            <person name="Chory J."/>
        </authorList>
    </citation>
    <scope>NUCLEOTIDE SEQUENCE [LARGE SCALE GENOMIC DNA]</scope>
</reference>